<dbReference type="InParanoid" id="G4TA48"/>
<proteinExistence type="predicted"/>
<dbReference type="Proteomes" id="UP000007148">
    <property type="component" value="Unassembled WGS sequence"/>
</dbReference>
<evidence type="ECO:0000313" key="3">
    <source>
        <dbReference type="EMBL" id="CCA68177.1"/>
    </source>
</evidence>
<dbReference type="EMBL" id="CAFZ01000027">
    <property type="protein sequence ID" value="CCA68177.1"/>
    <property type="molecule type" value="Genomic_DNA"/>
</dbReference>
<sequence length="288" mass="31216">MTSQDGCGPEYPVKPLEKIVMTWRSCVYAFTNEQQESVTWCDSPWAKIGVDLVGPCQGANGGGGVCTGQGFRAEVLSSDNPTNSSTPYMSATSLATRTSSTRSQVPTEVPLPLIPSIFPSASGYGGEPNINVIPVLVGIIAAITLFLLAIMCYCVVWRRSRERGHILPSDDGHRTREETLTNSYPILADNHQRDHLYALAITITITIPTASYFQDLYAISGRTRPSLPEPARTGPVKETDGGSRPQTSSRGPTRLSTYTLDLDPFRALRRVISKRSAKSRSATPAPVV</sequence>
<comment type="caution">
    <text evidence="3">The sequence shown here is derived from an EMBL/GenBank/DDBJ whole genome shotgun (WGS) entry which is preliminary data.</text>
</comment>
<evidence type="ECO:0000313" key="4">
    <source>
        <dbReference type="Proteomes" id="UP000007148"/>
    </source>
</evidence>
<keyword evidence="2" id="KW-0472">Membrane</keyword>
<keyword evidence="2" id="KW-1133">Transmembrane helix</keyword>
<dbReference type="AlphaFoldDB" id="G4TA48"/>
<evidence type="ECO:0000256" key="1">
    <source>
        <dbReference type="SAM" id="MobiDB-lite"/>
    </source>
</evidence>
<keyword evidence="4" id="KW-1185">Reference proteome</keyword>
<dbReference type="OrthoDB" id="3258762at2759"/>
<feature type="transmembrane region" description="Helical" evidence="2">
    <location>
        <begin position="132"/>
        <end position="156"/>
    </location>
</feature>
<evidence type="ECO:0000256" key="2">
    <source>
        <dbReference type="SAM" id="Phobius"/>
    </source>
</evidence>
<feature type="region of interest" description="Disordered" evidence="1">
    <location>
        <begin position="224"/>
        <end position="257"/>
    </location>
</feature>
<keyword evidence="2" id="KW-0812">Transmembrane</keyword>
<organism evidence="3 4">
    <name type="scientific">Serendipita indica (strain DSM 11827)</name>
    <name type="common">Root endophyte fungus</name>
    <name type="synonym">Piriformospora indica</name>
    <dbReference type="NCBI Taxonomy" id="1109443"/>
    <lineage>
        <taxon>Eukaryota</taxon>
        <taxon>Fungi</taxon>
        <taxon>Dikarya</taxon>
        <taxon>Basidiomycota</taxon>
        <taxon>Agaricomycotina</taxon>
        <taxon>Agaricomycetes</taxon>
        <taxon>Sebacinales</taxon>
        <taxon>Serendipitaceae</taxon>
        <taxon>Serendipita</taxon>
    </lineage>
</organism>
<name>G4TA48_SERID</name>
<dbReference type="HOGENOM" id="CLU_966807_0_0_1"/>
<feature type="compositionally biased region" description="Polar residues" evidence="1">
    <location>
        <begin position="244"/>
        <end position="257"/>
    </location>
</feature>
<protein>
    <submittedName>
        <fullName evidence="3">Uncharacterized protein</fullName>
    </submittedName>
</protein>
<gene>
    <name evidence="3" type="ORF">PIIN_02043</name>
</gene>
<accession>G4TA48</accession>
<reference evidence="3 4" key="1">
    <citation type="journal article" date="2011" name="PLoS Pathog.">
        <title>Endophytic Life Strategies Decoded by Genome and Transcriptome Analyses of the Mutualistic Root Symbiont Piriformospora indica.</title>
        <authorList>
            <person name="Zuccaro A."/>
            <person name="Lahrmann U."/>
            <person name="Guldener U."/>
            <person name="Langen G."/>
            <person name="Pfiffi S."/>
            <person name="Biedenkopf D."/>
            <person name="Wong P."/>
            <person name="Samans B."/>
            <person name="Grimm C."/>
            <person name="Basiewicz M."/>
            <person name="Murat C."/>
            <person name="Martin F."/>
            <person name="Kogel K.H."/>
        </authorList>
    </citation>
    <scope>NUCLEOTIDE SEQUENCE [LARGE SCALE GENOMIC DNA]</scope>
    <source>
        <strain evidence="3 4">DSM 11827</strain>
    </source>
</reference>